<feature type="region of interest" description="Disordered" evidence="1">
    <location>
        <begin position="1"/>
        <end position="21"/>
    </location>
</feature>
<gene>
    <name evidence="2" type="ORF">CARN5_3197</name>
</gene>
<comment type="caution">
    <text evidence="2">The sequence shown here is derived from an EMBL/GenBank/DDBJ whole genome shotgun (WGS) entry which is preliminary data.</text>
</comment>
<name>E6QH50_9ZZZZ</name>
<feature type="compositionally biased region" description="Basic residues" evidence="1">
    <location>
        <begin position="1"/>
        <end position="16"/>
    </location>
</feature>
<protein>
    <submittedName>
        <fullName evidence="2">Uncharacterized protein</fullName>
    </submittedName>
</protein>
<proteinExistence type="predicted"/>
<dbReference type="AlphaFoldDB" id="E6QH50"/>
<dbReference type="EMBL" id="CABP01000189">
    <property type="protein sequence ID" value="CBI06564.1"/>
    <property type="molecule type" value="Genomic_DNA"/>
</dbReference>
<sequence length="115" mass="13262">MACAQRKRWRPRRHRANSLGSPRARCRRVSSTRMWSGSKSCWIMDCRCARSPRSWANQPHRPEYLYQQASAAADAKGVNGDLTEALRTGCEARRNFRRFGVTPPHCGVWGWRLVC</sequence>
<reference evidence="2" key="1">
    <citation type="submission" date="2009-10" db="EMBL/GenBank/DDBJ databases">
        <title>Diversity of trophic interactions inside an arsenic-rich microbial ecosystem.</title>
        <authorList>
            <person name="Bertin P.N."/>
            <person name="Heinrich-Salmeron A."/>
            <person name="Pelletier E."/>
            <person name="Goulhen-Chollet F."/>
            <person name="Arsene-Ploetze F."/>
            <person name="Gallien S."/>
            <person name="Calteau A."/>
            <person name="Vallenet D."/>
            <person name="Casiot C."/>
            <person name="Chane-Woon-Ming B."/>
            <person name="Giloteaux L."/>
            <person name="Barakat M."/>
            <person name="Bonnefoy V."/>
            <person name="Bruneel O."/>
            <person name="Chandler M."/>
            <person name="Cleiss J."/>
            <person name="Duran R."/>
            <person name="Elbaz-Poulichet F."/>
            <person name="Fonknechten N."/>
            <person name="Lauga B."/>
            <person name="Mornico D."/>
            <person name="Ortet P."/>
            <person name="Schaeffer C."/>
            <person name="Siguier P."/>
            <person name="Alexander Thil Smith A."/>
            <person name="Van Dorsselaer A."/>
            <person name="Weissenbach J."/>
            <person name="Medigue C."/>
            <person name="Le Paslier D."/>
        </authorList>
    </citation>
    <scope>NUCLEOTIDE SEQUENCE</scope>
</reference>
<evidence type="ECO:0000256" key="1">
    <source>
        <dbReference type="SAM" id="MobiDB-lite"/>
    </source>
</evidence>
<accession>E6QH50</accession>
<evidence type="ECO:0000313" key="2">
    <source>
        <dbReference type="EMBL" id="CBI06564.1"/>
    </source>
</evidence>
<organism evidence="2">
    <name type="scientific">mine drainage metagenome</name>
    <dbReference type="NCBI Taxonomy" id="410659"/>
    <lineage>
        <taxon>unclassified sequences</taxon>
        <taxon>metagenomes</taxon>
        <taxon>ecological metagenomes</taxon>
    </lineage>
</organism>